<dbReference type="Proteomes" id="UP000030854">
    <property type="component" value="Unassembled WGS sequence"/>
</dbReference>
<sequence length="302" mass="35035">MPTYLLHGFRWTRMNIRIRIILNDLEDAASEWIMAPATSKSLLDNFYEKYDFLPQYRLPLSPSSQNDNTSSTSISEDKFSNNLNFPHRLRASKSQVSLRNPVGKQEIESLISSNENQVKKLDEVEHKPLPDGSAQTSYMKTSIHFNDWSPIKLVEEYDPREQFFCSQPYAYVADYLVKVDLSLALKEQMLKYETFRAEQCRVDKAEHNLGMPLQISEKEKISTLDSTKTVKEDWFERLRNELENESDIDWYIVYCGDQEREISAWTLGNSNDEVLSAKSPPKTPWSAALKILFKGKHSDSEK</sequence>
<name>A0A0B1P6L0_UNCNE</name>
<dbReference type="HOGENOM" id="CLU_052060_0_1_1"/>
<reference evidence="1 2" key="1">
    <citation type="journal article" date="2014" name="BMC Genomics">
        <title>Adaptive genomic structural variation in the grape powdery mildew pathogen, Erysiphe necator.</title>
        <authorList>
            <person name="Jones L."/>
            <person name="Riaz S."/>
            <person name="Morales-Cruz A."/>
            <person name="Amrine K.C."/>
            <person name="McGuire B."/>
            <person name="Gubler W.D."/>
            <person name="Walker M.A."/>
            <person name="Cantu D."/>
        </authorList>
    </citation>
    <scope>NUCLEOTIDE SEQUENCE [LARGE SCALE GENOMIC DNA]</scope>
    <source>
        <strain evidence="2">c</strain>
    </source>
</reference>
<accession>A0A0B1P6L0</accession>
<dbReference type="EMBL" id="JNVN01001681">
    <property type="protein sequence ID" value="KHJ32995.1"/>
    <property type="molecule type" value="Genomic_DNA"/>
</dbReference>
<comment type="caution">
    <text evidence="1">The sequence shown here is derived from an EMBL/GenBank/DDBJ whole genome shotgun (WGS) entry which is preliminary data.</text>
</comment>
<dbReference type="STRING" id="52586.A0A0B1P6L0"/>
<evidence type="ECO:0000313" key="1">
    <source>
        <dbReference type="EMBL" id="KHJ32995.1"/>
    </source>
</evidence>
<protein>
    <submittedName>
        <fullName evidence="1">Putative developmental regulator protein</fullName>
    </submittedName>
</protein>
<gene>
    <name evidence="1" type="ORF">EV44_g6226</name>
</gene>
<proteinExistence type="predicted"/>
<dbReference type="AlphaFoldDB" id="A0A0B1P6L0"/>
<keyword evidence="2" id="KW-1185">Reference proteome</keyword>
<evidence type="ECO:0000313" key="2">
    <source>
        <dbReference type="Proteomes" id="UP000030854"/>
    </source>
</evidence>
<dbReference type="OMA" id="PEWIIAP"/>
<organism evidence="1 2">
    <name type="scientific">Uncinula necator</name>
    <name type="common">Grape powdery mildew</name>
    <dbReference type="NCBI Taxonomy" id="52586"/>
    <lineage>
        <taxon>Eukaryota</taxon>
        <taxon>Fungi</taxon>
        <taxon>Dikarya</taxon>
        <taxon>Ascomycota</taxon>
        <taxon>Pezizomycotina</taxon>
        <taxon>Leotiomycetes</taxon>
        <taxon>Erysiphales</taxon>
        <taxon>Erysiphaceae</taxon>
        <taxon>Erysiphe</taxon>
    </lineage>
</organism>